<dbReference type="Pfam" id="PF07727">
    <property type="entry name" value="RVT_2"/>
    <property type="match status" value="1"/>
</dbReference>
<comment type="caution">
    <text evidence="2">The sequence shown here is derived from an EMBL/GenBank/DDBJ whole genome shotgun (WGS) entry which is preliminary data.</text>
</comment>
<feature type="domain" description="Reverse transcriptase Ty1/copia-type" evidence="1">
    <location>
        <begin position="22"/>
        <end position="218"/>
    </location>
</feature>
<gene>
    <name evidence="2" type="ORF">Tco_0988144</name>
</gene>
<reference evidence="2" key="2">
    <citation type="submission" date="2022-01" db="EMBL/GenBank/DDBJ databases">
        <authorList>
            <person name="Yamashiro T."/>
            <person name="Shiraishi A."/>
            <person name="Satake H."/>
            <person name="Nakayama K."/>
        </authorList>
    </citation>
    <scope>NUCLEOTIDE SEQUENCE</scope>
</reference>
<accession>A0ABQ5EQB5</accession>
<name>A0ABQ5EQB5_9ASTR</name>
<protein>
    <submittedName>
        <fullName evidence="2">Retrovirus-related pol polyprotein from transposon RE1</fullName>
    </submittedName>
</protein>
<dbReference type="InterPro" id="IPR043502">
    <property type="entry name" value="DNA/RNA_pol_sf"/>
</dbReference>
<dbReference type="Proteomes" id="UP001151760">
    <property type="component" value="Unassembled WGS sequence"/>
</dbReference>
<proteinExistence type="predicted"/>
<dbReference type="PANTHER" id="PTHR11439:SF470">
    <property type="entry name" value="CYSTEINE-RICH RLK (RECEPTOR-LIKE PROTEIN KINASE) 8"/>
    <property type="match status" value="1"/>
</dbReference>
<evidence type="ECO:0000259" key="1">
    <source>
        <dbReference type="Pfam" id="PF07727"/>
    </source>
</evidence>
<dbReference type="CDD" id="cd09272">
    <property type="entry name" value="RNase_HI_RT_Ty1"/>
    <property type="match status" value="1"/>
</dbReference>
<sequence length="471" mass="53510">MLMAPLRDTRPDLWQRDSPKKEGIDYKETFAPVAKMVSVRALLAVATTNNWFIEQLDINNAFLYKDLNEEVYMALPQGLQHSHPPNTICKLNNSLYGLKQANKQWFHKLTTFLLSIGFHQSYAITSLFTLSEGTQLTALLVYVDDILIAGNHQSTILDIKQQLHKQFNIKDLGPLHYYLGIEILRNSHGLVMSQRKYVVELLKGGSVFNDKLVTIPINPIASLNLTDGKLLPDPSHYRTLVGKLIYLTITRPDISFAAQILSKFSQAPRTTHTKALLRVLRYIKLCHGQGLHFPVHNNLQLTAYYDSDWAACLITRRSSIEAEYKALAYCTCEITWLQCLFKDLQLDISRPTPIYCDNASVIALASNPIQHVRTKHIEIDCHFVRDKIKSNHVLPTFIPTRLQAADVLTKRIPKALHYNYLSKFGICDPFTMPNCRGRDNGTKEAANTEDVTNTVKDQHKVNNIKTIIKSA</sequence>
<dbReference type="PANTHER" id="PTHR11439">
    <property type="entry name" value="GAG-POL-RELATED RETROTRANSPOSON"/>
    <property type="match status" value="1"/>
</dbReference>
<reference evidence="2" key="1">
    <citation type="journal article" date="2022" name="Int. J. Mol. Sci.">
        <title>Draft Genome of Tanacetum Coccineum: Genomic Comparison of Closely Related Tanacetum-Family Plants.</title>
        <authorList>
            <person name="Yamashiro T."/>
            <person name="Shiraishi A."/>
            <person name="Nakayama K."/>
            <person name="Satake H."/>
        </authorList>
    </citation>
    <scope>NUCLEOTIDE SEQUENCE</scope>
</reference>
<keyword evidence="3" id="KW-1185">Reference proteome</keyword>
<dbReference type="EMBL" id="BQNB010016556">
    <property type="protein sequence ID" value="GJT53090.1"/>
    <property type="molecule type" value="Genomic_DNA"/>
</dbReference>
<dbReference type="InterPro" id="IPR013103">
    <property type="entry name" value="RVT_2"/>
</dbReference>
<organism evidence="2 3">
    <name type="scientific">Tanacetum coccineum</name>
    <dbReference type="NCBI Taxonomy" id="301880"/>
    <lineage>
        <taxon>Eukaryota</taxon>
        <taxon>Viridiplantae</taxon>
        <taxon>Streptophyta</taxon>
        <taxon>Embryophyta</taxon>
        <taxon>Tracheophyta</taxon>
        <taxon>Spermatophyta</taxon>
        <taxon>Magnoliopsida</taxon>
        <taxon>eudicotyledons</taxon>
        <taxon>Gunneridae</taxon>
        <taxon>Pentapetalae</taxon>
        <taxon>asterids</taxon>
        <taxon>campanulids</taxon>
        <taxon>Asterales</taxon>
        <taxon>Asteraceae</taxon>
        <taxon>Asteroideae</taxon>
        <taxon>Anthemideae</taxon>
        <taxon>Anthemidinae</taxon>
        <taxon>Tanacetum</taxon>
    </lineage>
</organism>
<evidence type="ECO:0000313" key="2">
    <source>
        <dbReference type="EMBL" id="GJT53090.1"/>
    </source>
</evidence>
<dbReference type="SUPFAM" id="SSF56672">
    <property type="entry name" value="DNA/RNA polymerases"/>
    <property type="match status" value="1"/>
</dbReference>
<evidence type="ECO:0000313" key="3">
    <source>
        <dbReference type="Proteomes" id="UP001151760"/>
    </source>
</evidence>